<evidence type="ECO:0000256" key="10">
    <source>
        <dbReference type="ARBA" id="ARBA00022598"/>
    </source>
</evidence>
<dbReference type="EC" id="6.3.2.17" evidence="8"/>
<keyword evidence="11" id="KW-0479">Metal-binding</keyword>
<dbReference type="EC" id="6.3.2.12" evidence="7"/>
<evidence type="ECO:0000256" key="1">
    <source>
        <dbReference type="ARBA" id="ARBA00001946"/>
    </source>
</evidence>
<evidence type="ECO:0000256" key="9">
    <source>
        <dbReference type="ARBA" id="ARBA00019357"/>
    </source>
</evidence>
<evidence type="ECO:0000256" key="20">
    <source>
        <dbReference type="ARBA" id="ARBA00047808"/>
    </source>
</evidence>
<name>A0A6M2BW62_9GAMM</name>
<keyword evidence="14" id="KW-0460">Magnesium</keyword>
<evidence type="ECO:0000256" key="3">
    <source>
        <dbReference type="ARBA" id="ARBA00004799"/>
    </source>
</evidence>
<dbReference type="GO" id="GO:0005524">
    <property type="term" value="F:ATP binding"/>
    <property type="evidence" value="ECO:0007669"/>
    <property type="project" value="UniProtKB-KW"/>
</dbReference>
<dbReference type="NCBIfam" id="TIGR01499">
    <property type="entry name" value="folC"/>
    <property type="match status" value="1"/>
</dbReference>
<dbReference type="RefSeq" id="WP_166259298.1">
    <property type="nucleotide sequence ID" value="NZ_JAAMOW010000008.1"/>
</dbReference>
<evidence type="ECO:0000256" key="8">
    <source>
        <dbReference type="ARBA" id="ARBA00013025"/>
    </source>
</evidence>
<comment type="subunit">
    <text evidence="6">Monomer.</text>
</comment>
<dbReference type="Pfam" id="PF08245">
    <property type="entry name" value="Mur_ligase_M"/>
    <property type="match status" value="1"/>
</dbReference>
<comment type="pathway">
    <text evidence="4">Cofactor biosynthesis; tetrahydrofolylpolyglutamate biosynthesis.</text>
</comment>
<keyword evidence="12 23" id="KW-0547">Nucleotide-binding</keyword>
<evidence type="ECO:0000256" key="13">
    <source>
        <dbReference type="ARBA" id="ARBA00022840"/>
    </source>
</evidence>
<keyword evidence="10 23" id="KW-0436">Ligase</keyword>
<evidence type="ECO:0000313" key="26">
    <source>
        <dbReference type="EMBL" id="NGY06219.1"/>
    </source>
</evidence>
<dbReference type="FunFam" id="3.40.1190.10:FF:000004">
    <property type="entry name" value="Dihydrofolate synthase/folylpolyglutamate synthase"/>
    <property type="match status" value="1"/>
</dbReference>
<dbReference type="PANTHER" id="PTHR11136">
    <property type="entry name" value="FOLYLPOLYGLUTAMATE SYNTHASE-RELATED"/>
    <property type="match status" value="1"/>
</dbReference>
<comment type="catalytic activity">
    <reaction evidence="19">
        <text>(6S)-5,6,7,8-tetrahydrofolyl-(gamma-L-Glu)(n) + L-glutamate + ATP = (6S)-5,6,7,8-tetrahydrofolyl-(gamma-L-Glu)(n+1) + ADP + phosphate + H(+)</text>
        <dbReference type="Rhea" id="RHEA:10580"/>
        <dbReference type="Rhea" id="RHEA-COMP:14738"/>
        <dbReference type="Rhea" id="RHEA-COMP:14740"/>
        <dbReference type="ChEBI" id="CHEBI:15378"/>
        <dbReference type="ChEBI" id="CHEBI:29985"/>
        <dbReference type="ChEBI" id="CHEBI:30616"/>
        <dbReference type="ChEBI" id="CHEBI:43474"/>
        <dbReference type="ChEBI" id="CHEBI:141005"/>
        <dbReference type="ChEBI" id="CHEBI:456216"/>
        <dbReference type="EC" id="6.3.2.17"/>
    </reaction>
</comment>
<evidence type="ECO:0000256" key="2">
    <source>
        <dbReference type="ARBA" id="ARBA00002714"/>
    </source>
</evidence>
<dbReference type="PANTHER" id="PTHR11136:SF0">
    <property type="entry name" value="DIHYDROFOLATE SYNTHETASE-RELATED"/>
    <property type="match status" value="1"/>
</dbReference>
<evidence type="ECO:0000256" key="15">
    <source>
        <dbReference type="ARBA" id="ARBA00022909"/>
    </source>
</evidence>
<evidence type="ECO:0000256" key="22">
    <source>
        <dbReference type="ARBA" id="ARBA00049161"/>
    </source>
</evidence>
<keyword evidence="15" id="KW-0289">Folate biosynthesis</keyword>
<comment type="catalytic activity">
    <reaction evidence="22">
        <text>7,8-dihydropteroate + L-glutamate + ATP = 7,8-dihydrofolate + ADP + phosphate + H(+)</text>
        <dbReference type="Rhea" id="RHEA:23584"/>
        <dbReference type="ChEBI" id="CHEBI:15378"/>
        <dbReference type="ChEBI" id="CHEBI:17839"/>
        <dbReference type="ChEBI" id="CHEBI:29985"/>
        <dbReference type="ChEBI" id="CHEBI:30616"/>
        <dbReference type="ChEBI" id="CHEBI:43474"/>
        <dbReference type="ChEBI" id="CHEBI:57451"/>
        <dbReference type="ChEBI" id="CHEBI:456216"/>
        <dbReference type="EC" id="6.3.2.12"/>
    </reaction>
</comment>
<dbReference type="GO" id="GO:0008841">
    <property type="term" value="F:dihydrofolate synthase activity"/>
    <property type="evidence" value="ECO:0007669"/>
    <property type="project" value="UniProtKB-EC"/>
</dbReference>
<dbReference type="Gene3D" id="3.90.190.20">
    <property type="entry name" value="Mur ligase, C-terminal domain"/>
    <property type="match status" value="1"/>
</dbReference>
<dbReference type="PIRSF" id="PIRSF001563">
    <property type="entry name" value="Folylpolyglu_synth"/>
    <property type="match status" value="1"/>
</dbReference>
<evidence type="ECO:0000256" key="17">
    <source>
        <dbReference type="ARBA" id="ARBA00030592"/>
    </source>
</evidence>
<feature type="domain" description="Mur ligase central" evidence="25">
    <location>
        <begin position="50"/>
        <end position="192"/>
    </location>
</feature>
<gene>
    <name evidence="26" type="primary">folC</name>
    <name evidence="26" type="ORF">G7Y85_15710</name>
</gene>
<dbReference type="NCBIfam" id="NF008101">
    <property type="entry name" value="PRK10846.1"/>
    <property type="match status" value="1"/>
</dbReference>
<dbReference type="InterPro" id="IPR036565">
    <property type="entry name" value="Mur-like_cat_sf"/>
</dbReference>
<evidence type="ECO:0000313" key="27">
    <source>
        <dbReference type="Proteomes" id="UP000472676"/>
    </source>
</evidence>
<proteinExistence type="inferred from homology"/>
<dbReference type="Proteomes" id="UP000472676">
    <property type="component" value="Unassembled WGS sequence"/>
</dbReference>
<accession>A0A6M2BW62</accession>
<evidence type="ECO:0000259" key="24">
    <source>
        <dbReference type="Pfam" id="PF02875"/>
    </source>
</evidence>
<dbReference type="Gene3D" id="3.40.1190.10">
    <property type="entry name" value="Mur-like, catalytic domain"/>
    <property type="match status" value="1"/>
</dbReference>
<dbReference type="Pfam" id="PF02875">
    <property type="entry name" value="Mur_ligase_C"/>
    <property type="match status" value="1"/>
</dbReference>
<dbReference type="UniPathway" id="UPA00077">
    <property type="reaction ID" value="UER00157"/>
</dbReference>
<dbReference type="GO" id="GO:0046656">
    <property type="term" value="P:folic acid biosynthetic process"/>
    <property type="evidence" value="ECO:0007669"/>
    <property type="project" value="UniProtKB-KW"/>
</dbReference>
<dbReference type="InterPro" id="IPR036615">
    <property type="entry name" value="Mur_ligase_C_dom_sf"/>
</dbReference>
<comment type="caution">
    <text evidence="26">The sequence shown here is derived from an EMBL/GenBank/DDBJ whole genome shotgun (WGS) entry which is preliminary data.</text>
</comment>
<dbReference type="InterPro" id="IPR013221">
    <property type="entry name" value="Mur_ligase_cen"/>
</dbReference>
<feature type="domain" description="Mur ligase C-terminal" evidence="24">
    <location>
        <begin position="298"/>
        <end position="408"/>
    </location>
</feature>
<evidence type="ECO:0000256" key="18">
    <source>
        <dbReference type="ARBA" id="ARBA00032510"/>
    </source>
</evidence>
<organism evidence="26 27">
    <name type="scientific">Solimonas terrae</name>
    <dbReference type="NCBI Taxonomy" id="1396819"/>
    <lineage>
        <taxon>Bacteria</taxon>
        <taxon>Pseudomonadati</taxon>
        <taxon>Pseudomonadota</taxon>
        <taxon>Gammaproteobacteria</taxon>
        <taxon>Nevskiales</taxon>
        <taxon>Nevskiaceae</taxon>
        <taxon>Solimonas</taxon>
    </lineage>
</organism>
<dbReference type="InterPro" id="IPR001645">
    <property type="entry name" value="Folylpolyglutamate_synth"/>
</dbReference>
<dbReference type="GO" id="GO:0005737">
    <property type="term" value="C:cytoplasm"/>
    <property type="evidence" value="ECO:0007669"/>
    <property type="project" value="TreeGrafter"/>
</dbReference>
<comment type="cofactor">
    <cofactor evidence="1">
        <name>Mg(2+)</name>
        <dbReference type="ChEBI" id="CHEBI:18420"/>
    </cofactor>
</comment>
<comment type="catalytic activity">
    <reaction evidence="21">
        <text>(6R)-5,10-methylenetetrahydrofolyl-(gamma-L-Glu)(n) + L-glutamate + ATP = (6R)-5,10-methylenetetrahydrofolyl-(gamma-L-Glu)(n+1) + ADP + phosphate + H(+)</text>
        <dbReference type="Rhea" id="RHEA:51912"/>
        <dbReference type="Rhea" id="RHEA-COMP:13257"/>
        <dbReference type="Rhea" id="RHEA-COMP:13258"/>
        <dbReference type="ChEBI" id="CHEBI:15378"/>
        <dbReference type="ChEBI" id="CHEBI:29985"/>
        <dbReference type="ChEBI" id="CHEBI:30616"/>
        <dbReference type="ChEBI" id="CHEBI:43474"/>
        <dbReference type="ChEBI" id="CHEBI:136572"/>
        <dbReference type="ChEBI" id="CHEBI:456216"/>
        <dbReference type="EC" id="6.3.2.17"/>
    </reaction>
</comment>
<dbReference type="GO" id="GO:0046654">
    <property type="term" value="P:tetrahydrofolate biosynthetic process"/>
    <property type="evidence" value="ECO:0007669"/>
    <property type="project" value="UniProtKB-UniPathway"/>
</dbReference>
<evidence type="ECO:0000256" key="21">
    <source>
        <dbReference type="ARBA" id="ARBA00049035"/>
    </source>
</evidence>
<dbReference type="AlphaFoldDB" id="A0A6M2BW62"/>
<evidence type="ECO:0000256" key="23">
    <source>
        <dbReference type="PIRNR" id="PIRNR001563"/>
    </source>
</evidence>
<evidence type="ECO:0000259" key="25">
    <source>
        <dbReference type="Pfam" id="PF08245"/>
    </source>
</evidence>
<comment type="function">
    <text evidence="2">Functions in two distinct reactions of the de novo folate biosynthetic pathway. Catalyzes the addition of a glutamate residue to dihydropteroate (7,8-dihydropteroate or H2Pte) to form dihydrofolate (7,8-dihydrofolate monoglutamate or H2Pte-Glu). Also catalyzes successive additions of L-glutamate to tetrahydrofolate or 10-formyltetrahydrofolate or 5,10-methylenetetrahydrofolate, leading to folylpolyglutamate derivatives.</text>
</comment>
<reference evidence="26 27" key="1">
    <citation type="journal article" date="2014" name="Int. J. Syst. Evol. Microbiol.">
        <title>Solimonas terrae sp. nov., isolated from soil.</title>
        <authorList>
            <person name="Kim S.J."/>
            <person name="Moon J.Y."/>
            <person name="Weon H.Y."/>
            <person name="Ahn J.H."/>
            <person name="Chen W.M."/>
            <person name="Kwon S.W."/>
        </authorList>
    </citation>
    <scope>NUCLEOTIDE SEQUENCE [LARGE SCALE GENOMIC DNA]</scope>
    <source>
        <strain evidence="26 27">KIS83-12</strain>
    </source>
</reference>
<evidence type="ECO:0000256" key="14">
    <source>
        <dbReference type="ARBA" id="ARBA00022842"/>
    </source>
</evidence>
<evidence type="ECO:0000256" key="16">
    <source>
        <dbReference type="ARBA" id="ARBA00030048"/>
    </source>
</evidence>
<dbReference type="SUPFAM" id="SSF53244">
    <property type="entry name" value="MurD-like peptide ligases, peptide-binding domain"/>
    <property type="match status" value="1"/>
</dbReference>
<dbReference type="GO" id="GO:0004326">
    <property type="term" value="F:tetrahydrofolylpolyglutamate synthase activity"/>
    <property type="evidence" value="ECO:0007669"/>
    <property type="project" value="UniProtKB-EC"/>
</dbReference>
<evidence type="ECO:0000256" key="12">
    <source>
        <dbReference type="ARBA" id="ARBA00022741"/>
    </source>
</evidence>
<sequence length="422" mass="45479">MTHPFIGSLDAWLRRQESLNPKAVELGLDRVRRVAARLDLLRDSRYTLTVAGTNGKGSSATLAAGIYRAAGYHVGLYTSPHVLRYNERVQIDGRPVSDAALCTAFDAIEAVRGDDLLTYFEFGTLAALWLFRKQRVDVQVLEVGLGGRLDAVNIIDADVALLTNVGLDHQDWLGDSREAIGREKAGIFRARRPVVVADPEPPQSVIDAATMLDAPRLQLGRDFNYGIGDDGRWTWIGKAEHWTQLPAPGLSGPMQYRNAAGVFTAIDAGQHRRPVRRDAFERALPRLQSLRGRGERYRGVLLDVAHNAEAAEVFAQLLGAQAPARRALVLGMLADKPVEAVARALVSVVDRFLVIGLPGPRGLTAAALQTRLRDAGISAQTCDNIGAALRCAREHAGAAGSVAVTGSFLTVAAAINELDAHG</sequence>
<dbReference type="InterPro" id="IPR004101">
    <property type="entry name" value="Mur_ligase_C"/>
</dbReference>
<evidence type="ECO:0000256" key="4">
    <source>
        <dbReference type="ARBA" id="ARBA00005150"/>
    </source>
</evidence>
<comment type="pathway">
    <text evidence="3">Cofactor biosynthesis; tetrahydrofolate biosynthesis; 7,8-dihydrofolate from 2-amino-4-hydroxy-6-hydroxymethyl-7,8-dihydropteridine diphosphate and 4-aminobenzoate: step 2/2.</text>
</comment>
<evidence type="ECO:0000256" key="7">
    <source>
        <dbReference type="ARBA" id="ARBA00013023"/>
    </source>
</evidence>
<evidence type="ECO:0000256" key="11">
    <source>
        <dbReference type="ARBA" id="ARBA00022723"/>
    </source>
</evidence>
<dbReference type="EMBL" id="JAAMOW010000008">
    <property type="protein sequence ID" value="NGY06219.1"/>
    <property type="molecule type" value="Genomic_DNA"/>
</dbReference>
<dbReference type="GO" id="GO:0046872">
    <property type="term" value="F:metal ion binding"/>
    <property type="evidence" value="ECO:0007669"/>
    <property type="project" value="UniProtKB-KW"/>
</dbReference>
<comment type="catalytic activity">
    <reaction evidence="20">
        <text>10-formyltetrahydrofolyl-(gamma-L-Glu)(n) + L-glutamate + ATP = 10-formyltetrahydrofolyl-(gamma-L-Glu)(n+1) + ADP + phosphate + H(+)</text>
        <dbReference type="Rhea" id="RHEA:51904"/>
        <dbReference type="Rhea" id="RHEA-COMP:13088"/>
        <dbReference type="Rhea" id="RHEA-COMP:14300"/>
        <dbReference type="ChEBI" id="CHEBI:15378"/>
        <dbReference type="ChEBI" id="CHEBI:29985"/>
        <dbReference type="ChEBI" id="CHEBI:30616"/>
        <dbReference type="ChEBI" id="CHEBI:43474"/>
        <dbReference type="ChEBI" id="CHEBI:134413"/>
        <dbReference type="ChEBI" id="CHEBI:456216"/>
        <dbReference type="EC" id="6.3.2.17"/>
    </reaction>
</comment>
<comment type="similarity">
    <text evidence="5 23">Belongs to the folylpolyglutamate synthase family.</text>
</comment>
<keyword evidence="27" id="KW-1185">Reference proteome</keyword>
<evidence type="ECO:0000256" key="19">
    <source>
        <dbReference type="ARBA" id="ARBA00047493"/>
    </source>
</evidence>
<protein>
    <recommendedName>
        <fullName evidence="9">Dihydrofolate synthase/folylpolyglutamate synthase</fullName>
        <ecNumber evidence="7">6.3.2.12</ecNumber>
        <ecNumber evidence="8">6.3.2.17</ecNumber>
    </recommendedName>
    <alternativeName>
        <fullName evidence="18">Folylpoly-gamma-glutamate synthetase-dihydrofolate synthetase</fullName>
    </alternativeName>
    <alternativeName>
        <fullName evidence="16">Folylpolyglutamate synthetase</fullName>
    </alternativeName>
    <alternativeName>
        <fullName evidence="17">Tetrahydrofolylpolyglutamate synthase</fullName>
    </alternativeName>
</protein>
<dbReference type="SUPFAM" id="SSF53623">
    <property type="entry name" value="MurD-like peptide ligases, catalytic domain"/>
    <property type="match status" value="1"/>
</dbReference>
<evidence type="ECO:0000256" key="6">
    <source>
        <dbReference type="ARBA" id="ARBA00011245"/>
    </source>
</evidence>
<keyword evidence="13 23" id="KW-0067">ATP-binding</keyword>
<evidence type="ECO:0000256" key="5">
    <source>
        <dbReference type="ARBA" id="ARBA00008276"/>
    </source>
</evidence>